<feature type="region of interest" description="Disordered" evidence="1">
    <location>
        <begin position="123"/>
        <end position="165"/>
    </location>
</feature>
<dbReference type="AlphaFoldDB" id="A0A0A9E296"/>
<protein>
    <submittedName>
        <fullName evidence="2">Uncharacterized protein</fullName>
    </submittedName>
</protein>
<feature type="compositionally biased region" description="Low complexity" evidence="1">
    <location>
        <begin position="129"/>
        <end position="141"/>
    </location>
</feature>
<evidence type="ECO:0000313" key="2">
    <source>
        <dbReference type="EMBL" id="JAD94156.1"/>
    </source>
</evidence>
<feature type="compositionally biased region" description="Low complexity" evidence="1">
    <location>
        <begin position="59"/>
        <end position="71"/>
    </location>
</feature>
<feature type="compositionally biased region" description="Pro residues" evidence="1">
    <location>
        <begin position="91"/>
        <end position="108"/>
    </location>
</feature>
<accession>A0A0A9E296</accession>
<reference evidence="2" key="1">
    <citation type="submission" date="2014-09" db="EMBL/GenBank/DDBJ databases">
        <authorList>
            <person name="Magalhaes I.L.F."/>
            <person name="Oliveira U."/>
            <person name="Santos F.R."/>
            <person name="Vidigal T.H.D.A."/>
            <person name="Brescovit A.D."/>
            <person name="Santos A.J."/>
        </authorList>
    </citation>
    <scope>NUCLEOTIDE SEQUENCE</scope>
    <source>
        <tissue evidence="2">Shoot tissue taken approximately 20 cm above the soil surface</tissue>
    </source>
</reference>
<feature type="region of interest" description="Disordered" evidence="1">
    <location>
        <begin position="32"/>
        <end position="108"/>
    </location>
</feature>
<name>A0A0A9E296_ARUDO</name>
<sequence length="165" mass="17760">MGSPSRGTPRALALIAPGAPPPPFPFCRHRWLPDLTLPPDRKGVPAGALRPSRQSRSHLPPTTLTDLLWPTSQNPSEPPPSTLRRRRAPTAEPPPRQAASPPWTPCRPPLRATCSVNGFPEPGNTPCARSSRSWSPSAALPLFPPPPTARRGARGRAREAVQGVR</sequence>
<proteinExistence type="predicted"/>
<dbReference type="EMBL" id="GBRH01203739">
    <property type="protein sequence ID" value="JAD94156.1"/>
    <property type="molecule type" value="Transcribed_RNA"/>
</dbReference>
<organism evidence="2">
    <name type="scientific">Arundo donax</name>
    <name type="common">Giant reed</name>
    <name type="synonym">Donax arundinaceus</name>
    <dbReference type="NCBI Taxonomy" id="35708"/>
    <lineage>
        <taxon>Eukaryota</taxon>
        <taxon>Viridiplantae</taxon>
        <taxon>Streptophyta</taxon>
        <taxon>Embryophyta</taxon>
        <taxon>Tracheophyta</taxon>
        <taxon>Spermatophyta</taxon>
        <taxon>Magnoliopsida</taxon>
        <taxon>Liliopsida</taxon>
        <taxon>Poales</taxon>
        <taxon>Poaceae</taxon>
        <taxon>PACMAD clade</taxon>
        <taxon>Arundinoideae</taxon>
        <taxon>Arundineae</taxon>
        <taxon>Arundo</taxon>
    </lineage>
</organism>
<feature type="region of interest" description="Disordered" evidence="1">
    <location>
        <begin position="1"/>
        <end position="20"/>
    </location>
</feature>
<evidence type="ECO:0000256" key="1">
    <source>
        <dbReference type="SAM" id="MobiDB-lite"/>
    </source>
</evidence>
<reference evidence="2" key="2">
    <citation type="journal article" date="2015" name="Data Brief">
        <title>Shoot transcriptome of the giant reed, Arundo donax.</title>
        <authorList>
            <person name="Barrero R.A."/>
            <person name="Guerrero F.D."/>
            <person name="Moolhuijzen P."/>
            <person name="Goolsby J.A."/>
            <person name="Tidwell J."/>
            <person name="Bellgard S.E."/>
            <person name="Bellgard M.I."/>
        </authorList>
    </citation>
    <scope>NUCLEOTIDE SEQUENCE</scope>
    <source>
        <tissue evidence="2">Shoot tissue taken approximately 20 cm above the soil surface</tissue>
    </source>
</reference>